<evidence type="ECO:0000256" key="2">
    <source>
        <dbReference type="ARBA" id="ARBA00022553"/>
    </source>
</evidence>
<dbReference type="InterPro" id="IPR020841">
    <property type="entry name" value="PKS_Beta-ketoAc_synthase_dom"/>
</dbReference>
<dbReference type="Pfam" id="PF08242">
    <property type="entry name" value="Methyltransf_12"/>
    <property type="match status" value="2"/>
</dbReference>
<dbReference type="Pfam" id="PF02801">
    <property type="entry name" value="Ketoacyl-synt_C"/>
    <property type="match status" value="1"/>
</dbReference>
<dbReference type="GO" id="GO:0031177">
    <property type="term" value="F:phosphopantetheine binding"/>
    <property type="evidence" value="ECO:0007669"/>
    <property type="project" value="InterPro"/>
</dbReference>
<dbReference type="CDD" id="cd08955">
    <property type="entry name" value="KR_2_FAS_SDR_x"/>
    <property type="match status" value="1"/>
</dbReference>
<dbReference type="SUPFAM" id="SSF52151">
    <property type="entry name" value="FabD/lysophospholipase-like"/>
    <property type="match status" value="1"/>
</dbReference>
<dbReference type="Gene3D" id="3.40.47.10">
    <property type="match status" value="1"/>
</dbReference>
<dbReference type="InterPro" id="IPR016035">
    <property type="entry name" value="Acyl_Trfase/lysoPLipase"/>
</dbReference>
<proteinExistence type="predicted"/>
<dbReference type="InterPro" id="IPR014031">
    <property type="entry name" value="Ketoacyl_synth_C"/>
</dbReference>
<dbReference type="SUPFAM" id="SSF47336">
    <property type="entry name" value="ACP-like"/>
    <property type="match status" value="1"/>
</dbReference>
<dbReference type="Gene3D" id="1.10.1200.10">
    <property type="entry name" value="ACP-like"/>
    <property type="match status" value="1"/>
</dbReference>
<evidence type="ECO:0008006" key="10">
    <source>
        <dbReference type="Google" id="ProtNLM"/>
    </source>
</evidence>
<dbReference type="PROSITE" id="PS52004">
    <property type="entry name" value="KS3_2"/>
    <property type="match status" value="1"/>
</dbReference>
<dbReference type="InterPro" id="IPR020803">
    <property type="entry name" value="MeTfrase_dom"/>
</dbReference>
<keyword evidence="1" id="KW-0596">Phosphopantetheine</keyword>
<dbReference type="InterPro" id="IPR057326">
    <property type="entry name" value="KR_dom"/>
</dbReference>
<dbReference type="InterPro" id="IPR029063">
    <property type="entry name" value="SAM-dependent_MTases_sf"/>
</dbReference>
<dbReference type="InterPro" id="IPR036736">
    <property type="entry name" value="ACP-like_sf"/>
</dbReference>
<keyword evidence="4" id="KW-0511">Multifunctional enzyme</keyword>
<dbReference type="CDD" id="cd02440">
    <property type="entry name" value="AdoMet_MTases"/>
    <property type="match status" value="1"/>
</dbReference>
<sequence length="2156" mass="225274">MDTDVDTLSPLKRALVAIEELRARLARAEGGGEPVAIVGMGCRLPGGVDGPEAFWDLLRDGRDGVVEVPAERWNVDAWYDPDRAALGRMNLRRAGFLAGGIDRFDAEFFGIAPREATAMDPQQRLLLEVAWEALEDAGIAPDSLAGAPCGVFVGLYNDNYGLTGRGSPAVEAIDGWSASGTHTSVAAGRLSYSLGLTGPSLAVDTACSSSLTAVHLAVRAIQTGECAMALAGGVHLILGPEGLVASTKLGATAPDGRCKTFDAAADGFGHGEGCGLVVLKPLAAAQAASDRIVAVIRGSAVNQDGRSNSLTAPNGPAQEAVIRSALARAGVAPGEVGYVEAHGTGTRLGDPIEIEAIAAALGEGRTDPLLVGSVKTNLGHLEAAAGIAGLIKAALCVNRGAVPPHLNFRSLNPEIDAGPVDLRIPTATVPWDGIGGRRIAGVSGFGFGGTNAHVVLEGPPAVEPVEATAGAEALVLSAATGPALTDLAGAWADWLERTDASLADAAVTAATGRSHLGVRLAVAGTDRTTVASALRRAAPVTAGRPPRVAFLFTGQGAQYPGMARQAYRRWPAFRAALDRHAAVLDAEIGRSSLDLLFGDAPIDDTALAQPLLVAVELALATLWRSCGIDPSAVLGHSVGEIAAAAVAGVLSADDALRLAVARGRLMQSLPTGGEAGSGGMLAAFAPASAVEPHLDASLSIAGLNGPANTVVAGPVAALDALAGRLGEAGIESRRLAVSHAFHSALLDPILPELERIAGGIVMNRPAIPVVSNLTGRPHEAFDAAYWRDHARHAVRFEDGLRAAAEIGCDVFLEIGPQPVLSGLGTAVLEDAAFLPSLRRGTADDEQIAGTLGRLYERGAAIDWRAVHRDGPGRRCSAPTYRFQRRRYWFDLPDASAPAPVETAATGSAVVYDFYDELTVVSRTYDASAAAGDDLEGHLTFGFLSEPVPGFSWVRALFEKDEDPAAHDLFRRTQRALKDSLFDGVDFTRMRRVFDYGCGHAADLCSLAQAHPHLKLQGFTISEGQVRVGTERIARLGLADRVRVHRNDSSVVPFPGSFDLIYGFEVTGLIENKDGLFDNVAGHLAPGGLLVVADFVSTGDAIDNPDTHSFTPSYDDWIRLLSSRRLRLVRAVDASAEVANWLDDPEFEANVDALVARFGLGELTRRHLLSNGNIGRALRADVMRYLLLTAQHSPYEDEAALTAANTAMLRGAIPYRDTPRARAGGRWQGWLYGVDWRDTPAATALPAAAEIATGLAASVERERAALQAFGDTGAVLDRLSLDFAVRAFCELGCRSVDDARTVAVAPAHARLRDRLVAVILAAGLDELPDPGDVAGRADRAAVDYPDAEAELALLRRCGPELAAVLAGRTDPLSLLFPGGNTGAANRLYETSPYSKAVQRLAAEAVAALPRDRSLSVIEVGGGTGATTAHLLDALPAGSRYVFTDLGASLVARAEERFAGRGLEFARLDIARPASGQGIATGTFDLVVAANVLHATPDLARTLGHVRELLAPGGLLLLVENTGTLNWGDLTFGLTEGMWNFTDTTLRDYALLRRDQWRALLPGCGFGDVEILTPGEPDRGGVSQQCVILARREEQRHWLLAGGGDRAAALAAELERAGDRVTRAAADAVPALDGITDTVLLEPAGRREVTDQKAILAPALALAQAVARLDTPPRLTVVTAGALPGAGPVEPAQATLPGFVRAVAGELSDAHPRLVDAEPDIEATLLAAELRHGRGTEVALRGDRRLVPGLARRQPTPAPNVRLDPDGSYLVTGAFGGLGLEVARWLAAHGARTLVLAGRSEPAPDAAAAVEALWNDGMTVLTRRCDVGDRAEVAALLADLPAPLKGVIHAAGALADAGLSRQSWDGVETVLRAKLHGAWNLHELTRDLALDHFVLFSSAAGLLGPAGQANHAAANSFLDGLAAWRRQQGLPAISMDWGAWAEIGAVPKAGVEAHVERTGLVHMAPDEAMRAFAWAMAAQPEQVTVLDADWAAYRRRFPIGGVPTLLAGLGRSVASTATAQPAEAVAETLRARLAAAPAGRRMDLLGDAIRDEAARIMRHPDPAAIDDQRPLRDLGLDSLMSVELRNALVAKLDRKLPATLLFDHPSVAALAAFVAAEALADLFVTPSAGAGAGDGDDLVGLDAAALSDLLDAELGGAA</sequence>
<dbReference type="Proteomes" id="UP000630353">
    <property type="component" value="Unassembled WGS sequence"/>
</dbReference>
<dbReference type="GO" id="GO:0004312">
    <property type="term" value="F:fatty acid synthase activity"/>
    <property type="evidence" value="ECO:0007669"/>
    <property type="project" value="TreeGrafter"/>
</dbReference>
<dbReference type="SUPFAM" id="SSF53335">
    <property type="entry name" value="S-adenosyl-L-methionine-dependent methyltransferases"/>
    <property type="match status" value="2"/>
</dbReference>
<dbReference type="GO" id="GO:0006633">
    <property type="term" value="P:fatty acid biosynthetic process"/>
    <property type="evidence" value="ECO:0007669"/>
    <property type="project" value="InterPro"/>
</dbReference>
<dbReference type="RefSeq" id="WP_189990771.1">
    <property type="nucleotide sequence ID" value="NZ_BMZS01000006.1"/>
</dbReference>
<dbReference type="Pfam" id="PF00698">
    <property type="entry name" value="Acyl_transf_1"/>
    <property type="match status" value="1"/>
</dbReference>
<dbReference type="InterPro" id="IPR009081">
    <property type="entry name" value="PP-bd_ACP"/>
</dbReference>
<gene>
    <name evidence="8" type="ORF">GCM10017083_28850</name>
</gene>
<protein>
    <recommendedName>
        <fullName evidence="10">Acyl transferase domain-containing protein</fullName>
    </recommendedName>
</protein>
<dbReference type="PROSITE" id="PS00012">
    <property type="entry name" value="PHOSPHOPANTETHEINE"/>
    <property type="match status" value="1"/>
</dbReference>
<organism evidence="8 9">
    <name type="scientific">Thalassobaculum fulvum</name>
    <dbReference type="NCBI Taxonomy" id="1633335"/>
    <lineage>
        <taxon>Bacteria</taxon>
        <taxon>Pseudomonadati</taxon>
        <taxon>Pseudomonadota</taxon>
        <taxon>Alphaproteobacteria</taxon>
        <taxon>Rhodospirillales</taxon>
        <taxon>Thalassobaculaceae</taxon>
        <taxon>Thalassobaculum</taxon>
    </lineage>
</organism>
<dbReference type="SMART" id="SM01294">
    <property type="entry name" value="PKS_PP_betabranch"/>
    <property type="match status" value="1"/>
</dbReference>
<dbReference type="Pfam" id="PF00109">
    <property type="entry name" value="ketoacyl-synt"/>
    <property type="match status" value="1"/>
</dbReference>
<keyword evidence="9" id="KW-1185">Reference proteome</keyword>
<evidence type="ECO:0000256" key="5">
    <source>
        <dbReference type="ARBA" id="ARBA00054155"/>
    </source>
</evidence>
<keyword evidence="3" id="KW-0808">Transferase</keyword>
<evidence type="ECO:0000313" key="9">
    <source>
        <dbReference type="Proteomes" id="UP000630353"/>
    </source>
</evidence>
<dbReference type="SMART" id="SM00825">
    <property type="entry name" value="PKS_KS"/>
    <property type="match status" value="1"/>
</dbReference>
<accession>A0A919CQJ5</accession>
<dbReference type="InterPro" id="IPR036291">
    <property type="entry name" value="NAD(P)-bd_dom_sf"/>
</dbReference>
<dbReference type="InterPro" id="IPR016039">
    <property type="entry name" value="Thiolase-like"/>
</dbReference>
<dbReference type="SMART" id="SM00823">
    <property type="entry name" value="PKS_PP"/>
    <property type="match status" value="1"/>
</dbReference>
<dbReference type="Gene3D" id="3.40.50.720">
    <property type="entry name" value="NAD(P)-binding Rossmann-like Domain"/>
    <property type="match status" value="1"/>
</dbReference>
<comment type="caution">
    <text evidence="8">The sequence shown here is derived from an EMBL/GenBank/DDBJ whole genome shotgun (WGS) entry which is preliminary data.</text>
</comment>
<evidence type="ECO:0000259" key="6">
    <source>
        <dbReference type="PROSITE" id="PS50075"/>
    </source>
</evidence>
<dbReference type="InterPro" id="IPR018201">
    <property type="entry name" value="Ketoacyl_synth_AS"/>
</dbReference>
<feature type="domain" description="Carrier" evidence="6">
    <location>
        <begin position="2041"/>
        <end position="2116"/>
    </location>
</feature>
<dbReference type="SUPFAM" id="SSF55048">
    <property type="entry name" value="Probable ACP-binding domain of malonyl-CoA ACP transacylase"/>
    <property type="match status" value="1"/>
</dbReference>
<dbReference type="Gene3D" id="3.30.70.3290">
    <property type="match status" value="1"/>
</dbReference>
<dbReference type="Pfam" id="PF08659">
    <property type="entry name" value="KR"/>
    <property type="match status" value="1"/>
</dbReference>
<dbReference type="GO" id="GO:0004315">
    <property type="term" value="F:3-oxoacyl-[acyl-carrier-protein] synthase activity"/>
    <property type="evidence" value="ECO:0007669"/>
    <property type="project" value="InterPro"/>
</dbReference>
<evidence type="ECO:0000313" key="8">
    <source>
        <dbReference type="EMBL" id="GHD52895.1"/>
    </source>
</evidence>
<dbReference type="InterPro" id="IPR006162">
    <property type="entry name" value="Ppantetheine_attach_site"/>
</dbReference>
<dbReference type="FunFam" id="3.40.47.10:FF:000019">
    <property type="entry name" value="Polyketide synthase type I"/>
    <property type="match status" value="1"/>
</dbReference>
<dbReference type="Pfam" id="PF22621">
    <property type="entry name" value="CurL-like_PKS_C"/>
    <property type="match status" value="1"/>
</dbReference>
<feature type="domain" description="Ketosynthase family 3 (KS3)" evidence="7">
    <location>
        <begin position="32"/>
        <end position="458"/>
    </location>
</feature>
<keyword evidence="2" id="KW-0597">Phosphoprotein</keyword>
<dbReference type="PANTHER" id="PTHR43775:SF37">
    <property type="entry name" value="SI:DKEY-61P9.11"/>
    <property type="match status" value="1"/>
</dbReference>
<evidence type="ECO:0000259" key="7">
    <source>
        <dbReference type="PROSITE" id="PS52004"/>
    </source>
</evidence>
<dbReference type="SMART" id="SM00828">
    <property type="entry name" value="PKS_MT"/>
    <property type="match status" value="1"/>
</dbReference>
<dbReference type="Gene3D" id="3.40.50.150">
    <property type="entry name" value="Vaccinia Virus protein VP39"/>
    <property type="match status" value="2"/>
</dbReference>
<dbReference type="InterPro" id="IPR014043">
    <property type="entry name" value="Acyl_transferase_dom"/>
</dbReference>
<dbReference type="InterPro" id="IPR001227">
    <property type="entry name" value="Ac_transferase_dom_sf"/>
</dbReference>
<dbReference type="PROSITE" id="PS50075">
    <property type="entry name" value="CARRIER"/>
    <property type="match status" value="1"/>
</dbReference>
<dbReference type="InterPro" id="IPR013968">
    <property type="entry name" value="PKS_KR"/>
</dbReference>
<dbReference type="InterPro" id="IPR016036">
    <property type="entry name" value="Malonyl_transacylase_ACP-bd"/>
</dbReference>
<dbReference type="SUPFAM" id="SSF51735">
    <property type="entry name" value="NAD(P)-binding Rossmann-fold domains"/>
    <property type="match status" value="2"/>
</dbReference>
<reference evidence="8" key="1">
    <citation type="journal article" date="2014" name="Int. J. Syst. Evol. Microbiol.">
        <title>Complete genome sequence of Corynebacterium casei LMG S-19264T (=DSM 44701T), isolated from a smear-ripened cheese.</title>
        <authorList>
            <consortium name="US DOE Joint Genome Institute (JGI-PGF)"/>
            <person name="Walter F."/>
            <person name="Albersmeier A."/>
            <person name="Kalinowski J."/>
            <person name="Ruckert C."/>
        </authorList>
    </citation>
    <scope>NUCLEOTIDE SEQUENCE</scope>
    <source>
        <strain evidence="8">KCTC 42651</strain>
    </source>
</reference>
<dbReference type="InterPro" id="IPR013217">
    <property type="entry name" value="Methyltransf_12"/>
</dbReference>
<dbReference type="InterPro" id="IPR014030">
    <property type="entry name" value="Ketoacyl_synth_N"/>
</dbReference>
<dbReference type="SMART" id="SM00822">
    <property type="entry name" value="PKS_KR"/>
    <property type="match status" value="1"/>
</dbReference>
<dbReference type="EMBL" id="BMZS01000006">
    <property type="protein sequence ID" value="GHD52895.1"/>
    <property type="molecule type" value="Genomic_DNA"/>
</dbReference>
<dbReference type="Gene3D" id="3.40.366.10">
    <property type="entry name" value="Malonyl-Coenzyme A Acyl Carrier Protein, domain 2"/>
    <property type="match status" value="1"/>
</dbReference>
<dbReference type="InterPro" id="IPR020806">
    <property type="entry name" value="PKS_PP-bd"/>
</dbReference>
<comment type="function">
    <text evidence="5">Involved in production of the polyketide antibiotic thailandamide.</text>
</comment>
<evidence type="ECO:0000256" key="1">
    <source>
        <dbReference type="ARBA" id="ARBA00022450"/>
    </source>
</evidence>
<dbReference type="CDD" id="cd00833">
    <property type="entry name" value="PKS"/>
    <property type="match status" value="1"/>
</dbReference>
<dbReference type="PROSITE" id="PS00606">
    <property type="entry name" value="KS3_1"/>
    <property type="match status" value="1"/>
</dbReference>
<dbReference type="SMART" id="SM00827">
    <property type="entry name" value="PKS_AT"/>
    <property type="match status" value="1"/>
</dbReference>
<dbReference type="Pfam" id="PF00550">
    <property type="entry name" value="PP-binding"/>
    <property type="match status" value="1"/>
</dbReference>
<dbReference type="SUPFAM" id="SSF53901">
    <property type="entry name" value="Thiolase-like"/>
    <property type="match status" value="1"/>
</dbReference>
<reference evidence="8" key="2">
    <citation type="submission" date="2020-09" db="EMBL/GenBank/DDBJ databases">
        <authorList>
            <person name="Sun Q."/>
            <person name="Kim S."/>
        </authorList>
    </citation>
    <scope>NUCLEOTIDE SEQUENCE</scope>
    <source>
        <strain evidence="8">KCTC 42651</strain>
    </source>
</reference>
<evidence type="ECO:0000256" key="3">
    <source>
        <dbReference type="ARBA" id="ARBA00022679"/>
    </source>
</evidence>
<evidence type="ECO:0000256" key="4">
    <source>
        <dbReference type="ARBA" id="ARBA00023268"/>
    </source>
</evidence>
<dbReference type="InterPro" id="IPR050091">
    <property type="entry name" value="PKS_NRPS_Biosynth_Enz"/>
</dbReference>
<dbReference type="PANTHER" id="PTHR43775">
    <property type="entry name" value="FATTY ACID SYNTHASE"/>
    <property type="match status" value="1"/>
</dbReference>
<name>A0A919CQJ5_9PROT</name>